<comment type="similarity">
    <text evidence="2 7 10">Belongs to the citrate synthase family.</text>
</comment>
<reference evidence="11 12" key="1">
    <citation type="journal article" date="2015" name="Genome Announc.">
        <title>Genome Assemblies of Three Soil-Associated Devosia species: D. insulae, D. limi, and D. soli.</title>
        <authorList>
            <person name="Hassan Y.I."/>
            <person name="Lepp D."/>
            <person name="Zhou T."/>
        </authorList>
    </citation>
    <scope>NUCLEOTIDE SEQUENCE [LARGE SCALE GENOMIC DNA]</scope>
    <source>
        <strain evidence="11 12">DS-56</strain>
    </source>
</reference>
<evidence type="ECO:0000256" key="5">
    <source>
        <dbReference type="ARBA" id="ARBA00049288"/>
    </source>
</evidence>
<dbReference type="Gene3D" id="2.20.28.60">
    <property type="match status" value="1"/>
</dbReference>
<dbReference type="InterPro" id="IPR016143">
    <property type="entry name" value="Citrate_synth-like_sm_a-sub"/>
</dbReference>
<dbReference type="PROSITE" id="PS00480">
    <property type="entry name" value="CITRATE_SYNTHASE"/>
    <property type="match status" value="1"/>
</dbReference>
<keyword evidence="12" id="KW-1185">Reference proteome</keyword>
<dbReference type="InterPro" id="IPR010953">
    <property type="entry name" value="Citrate_synthase_typ-I"/>
</dbReference>
<evidence type="ECO:0000256" key="1">
    <source>
        <dbReference type="ARBA" id="ARBA00004751"/>
    </source>
</evidence>
<dbReference type="OrthoDB" id="9800864at2"/>
<evidence type="ECO:0000256" key="6">
    <source>
        <dbReference type="NCBIfam" id="TIGR01798"/>
    </source>
</evidence>
<dbReference type="GO" id="GO:0005737">
    <property type="term" value="C:cytoplasm"/>
    <property type="evidence" value="ECO:0007669"/>
    <property type="project" value="InterPro"/>
</dbReference>
<dbReference type="NCBIfam" id="TIGR01798">
    <property type="entry name" value="cit_synth_I"/>
    <property type="match status" value="1"/>
</dbReference>
<evidence type="ECO:0000256" key="3">
    <source>
        <dbReference type="ARBA" id="ARBA00022532"/>
    </source>
</evidence>
<dbReference type="PANTHER" id="PTHR42871:SF1">
    <property type="entry name" value="CITRATE SYNTHASE"/>
    <property type="match status" value="1"/>
</dbReference>
<organism evidence="11 12">
    <name type="scientific">Devosia insulae DS-56</name>
    <dbReference type="NCBI Taxonomy" id="1116389"/>
    <lineage>
        <taxon>Bacteria</taxon>
        <taxon>Pseudomonadati</taxon>
        <taxon>Pseudomonadota</taxon>
        <taxon>Alphaproteobacteria</taxon>
        <taxon>Hyphomicrobiales</taxon>
        <taxon>Devosiaceae</taxon>
        <taxon>Devosia</taxon>
    </lineage>
</organism>
<dbReference type="InterPro" id="IPR002020">
    <property type="entry name" value="Citrate_synthase"/>
</dbReference>
<sequence>MSDTVAKLTIGDQTFEFPVLSGSVGPDVIDIRSLYAKTGMFTYDPGFTSTAATDSAITYIDGDKGELMYRGYPIEQLAEKSNYLEVCYLLLYGELPNKVQMADFTDRVTRHTMVHEQMHYFYRGFRRDAHPMAIVCGVVGAMAAFYHDSTDINDAMQREIASVRMIAKIPTIVAMAYKYSVGQPFVYPRNDLDYASNFLRMCFSVPAEDFVVNPVVARAMDLIFTLHADHEQNASTSTVRLAGSSDANPFACIAAGVACLWGPAHGGANEAALNMLKQIGTVDRIPEFIAKAKDKNSGFRLMGFGHRVYKNYDPRAKVMQQAANEVLAQLGADNLSPTLQVAKELEKIALSDQYFIDRKLYPNVDFYSGIILDAIGFPTSMFTAIFALSRTVGWIAQWKEMIGDPQKKIGRPRQLYNGSPVRDYEPISGR</sequence>
<keyword evidence="3 9" id="KW-0816">Tricarboxylic acid cycle</keyword>
<accession>A0A1E5XKA0</accession>
<dbReference type="PIRSF" id="PIRSF001369">
    <property type="entry name" value="Citrate_synth"/>
    <property type="match status" value="1"/>
</dbReference>
<dbReference type="CDD" id="cd06114">
    <property type="entry name" value="EcCS_like"/>
    <property type="match status" value="1"/>
</dbReference>
<dbReference type="InterPro" id="IPR019810">
    <property type="entry name" value="Citrate_synthase_AS"/>
</dbReference>
<dbReference type="AlphaFoldDB" id="A0A1E5XKA0"/>
<feature type="active site" evidence="8">
    <location>
        <position position="365"/>
    </location>
</feature>
<protein>
    <recommendedName>
        <fullName evidence="6 7">Citrate synthase</fullName>
    </recommendedName>
</protein>
<evidence type="ECO:0000256" key="10">
    <source>
        <dbReference type="RuleBase" id="RU003406"/>
    </source>
</evidence>
<evidence type="ECO:0000256" key="4">
    <source>
        <dbReference type="ARBA" id="ARBA00022679"/>
    </source>
</evidence>
<evidence type="ECO:0000256" key="8">
    <source>
        <dbReference type="PIRSR" id="PIRSR001369-1"/>
    </source>
</evidence>
<dbReference type="GO" id="GO:0036440">
    <property type="term" value="F:citrate synthase activity"/>
    <property type="evidence" value="ECO:0007669"/>
    <property type="project" value="UniProtKB-EC"/>
</dbReference>
<dbReference type="EMBL" id="LAJE02000341">
    <property type="protein sequence ID" value="OEO29017.1"/>
    <property type="molecule type" value="Genomic_DNA"/>
</dbReference>
<evidence type="ECO:0000256" key="2">
    <source>
        <dbReference type="ARBA" id="ARBA00010566"/>
    </source>
</evidence>
<dbReference type="GO" id="GO:0006099">
    <property type="term" value="P:tricarboxylic acid cycle"/>
    <property type="evidence" value="ECO:0007669"/>
    <property type="project" value="UniProtKB-UniRule"/>
</dbReference>
<evidence type="ECO:0000313" key="12">
    <source>
        <dbReference type="Proteomes" id="UP000095463"/>
    </source>
</evidence>
<dbReference type="RefSeq" id="WP_069911695.1">
    <property type="nucleotide sequence ID" value="NZ_LAJE02000341.1"/>
</dbReference>
<dbReference type="Pfam" id="PF00285">
    <property type="entry name" value="Citrate_synt"/>
    <property type="match status" value="1"/>
</dbReference>
<comment type="catalytic activity">
    <reaction evidence="5 9">
        <text>oxaloacetate + acetyl-CoA + H2O = citrate + CoA + H(+)</text>
        <dbReference type="Rhea" id="RHEA:16845"/>
        <dbReference type="ChEBI" id="CHEBI:15377"/>
        <dbReference type="ChEBI" id="CHEBI:15378"/>
        <dbReference type="ChEBI" id="CHEBI:16452"/>
        <dbReference type="ChEBI" id="CHEBI:16947"/>
        <dbReference type="ChEBI" id="CHEBI:57287"/>
        <dbReference type="ChEBI" id="CHEBI:57288"/>
        <dbReference type="EC" id="2.3.3.16"/>
    </reaction>
</comment>
<proteinExistence type="inferred from homology"/>
<dbReference type="UniPathway" id="UPA00223">
    <property type="reaction ID" value="UER00717"/>
</dbReference>
<evidence type="ECO:0000256" key="9">
    <source>
        <dbReference type="RuleBase" id="RU003370"/>
    </source>
</evidence>
<dbReference type="FunFam" id="1.10.230.10:FF:000002">
    <property type="entry name" value="Citrate synthase"/>
    <property type="match status" value="1"/>
</dbReference>
<comment type="pathway">
    <text evidence="1 9">Carbohydrate metabolism; tricarboxylic acid cycle; isocitrate from oxaloacetate: step 1/2.</text>
</comment>
<keyword evidence="4 7" id="KW-0808">Transferase</keyword>
<dbReference type="InterPro" id="IPR024176">
    <property type="entry name" value="Citrate_synthase_bac-typ"/>
</dbReference>
<comment type="caution">
    <text evidence="11">The sequence shown here is derived from an EMBL/GenBank/DDBJ whole genome shotgun (WGS) entry which is preliminary data.</text>
</comment>
<dbReference type="Proteomes" id="UP000095463">
    <property type="component" value="Unassembled WGS sequence"/>
</dbReference>
<feature type="active site" evidence="8">
    <location>
        <position position="306"/>
    </location>
</feature>
<dbReference type="NCBIfam" id="NF004126">
    <property type="entry name" value="PRK05614.1"/>
    <property type="match status" value="1"/>
</dbReference>
<evidence type="ECO:0000256" key="7">
    <source>
        <dbReference type="PIRNR" id="PIRNR001369"/>
    </source>
</evidence>
<dbReference type="Gene3D" id="1.10.230.10">
    <property type="entry name" value="Cytochrome P450-Terp, domain 2"/>
    <property type="match status" value="1"/>
</dbReference>
<dbReference type="Gene3D" id="1.10.580.10">
    <property type="entry name" value="Citrate Synthase, domain 1"/>
    <property type="match status" value="1"/>
</dbReference>
<dbReference type="InterPro" id="IPR036969">
    <property type="entry name" value="Citrate_synthase_sf"/>
</dbReference>
<dbReference type="SUPFAM" id="SSF48256">
    <property type="entry name" value="Citrate synthase"/>
    <property type="match status" value="1"/>
</dbReference>
<dbReference type="PANTHER" id="PTHR42871">
    <property type="entry name" value="CITRATE SYNTHASE"/>
    <property type="match status" value="1"/>
</dbReference>
<name>A0A1E5XKA0_9HYPH</name>
<gene>
    <name evidence="11" type="ORF">VW23_027380</name>
</gene>
<dbReference type="InterPro" id="IPR016142">
    <property type="entry name" value="Citrate_synth-like_lrg_a-sub"/>
</dbReference>
<evidence type="ECO:0000313" key="11">
    <source>
        <dbReference type="EMBL" id="OEO29017.1"/>
    </source>
</evidence>
<dbReference type="PRINTS" id="PR00143">
    <property type="entry name" value="CITRTSNTHASE"/>
</dbReference>